<evidence type="ECO:0000313" key="15">
    <source>
        <dbReference type="EMBL" id="KZV88434.1"/>
    </source>
</evidence>
<dbReference type="InterPro" id="IPR033121">
    <property type="entry name" value="PEPTIDASE_A1"/>
</dbReference>
<feature type="signal peptide" evidence="13">
    <location>
        <begin position="1"/>
        <end position="18"/>
    </location>
</feature>
<evidence type="ECO:0000256" key="2">
    <source>
        <dbReference type="ARBA" id="ARBA00007447"/>
    </source>
</evidence>
<evidence type="ECO:0000256" key="10">
    <source>
        <dbReference type="PIRSR" id="PIRSR601461-1"/>
    </source>
</evidence>
<dbReference type="GO" id="GO:0006508">
    <property type="term" value="P:proteolysis"/>
    <property type="evidence" value="ECO:0007669"/>
    <property type="project" value="UniProtKB-KW"/>
</dbReference>
<dbReference type="Proteomes" id="UP000077266">
    <property type="component" value="Unassembled WGS sequence"/>
</dbReference>
<dbReference type="AlphaFoldDB" id="A0A165F5X8"/>
<accession>A0A165F5X8</accession>
<feature type="chain" id="PRO_5007857620" evidence="13">
    <location>
        <begin position="19"/>
        <end position="408"/>
    </location>
</feature>
<name>A0A165F5X8_EXIGL</name>
<keyword evidence="3" id="KW-0926">Vacuole</keyword>
<dbReference type="InParanoid" id="A0A165F5X8"/>
<dbReference type="GO" id="GO:0005773">
    <property type="term" value="C:vacuole"/>
    <property type="evidence" value="ECO:0007669"/>
    <property type="project" value="UniProtKB-SubCell"/>
</dbReference>
<dbReference type="FunCoup" id="A0A165F5X8">
    <property type="interactions" value="68"/>
</dbReference>
<dbReference type="PANTHER" id="PTHR47966">
    <property type="entry name" value="BETA-SITE APP-CLEAVING ENZYME, ISOFORM A-RELATED"/>
    <property type="match status" value="1"/>
</dbReference>
<keyword evidence="6 12" id="KW-0064">Aspartyl protease</keyword>
<evidence type="ECO:0000256" key="5">
    <source>
        <dbReference type="ARBA" id="ARBA00022729"/>
    </source>
</evidence>
<dbReference type="SUPFAM" id="SSF50630">
    <property type="entry name" value="Acid proteases"/>
    <property type="match status" value="1"/>
</dbReference>
<keyword evidence="7 12" id="KW-0378">Hydrolase</keyword>
<dbReference type="InterPro" id="IPR021109">
    <property type="entry name" value="Peptidase_aspartic_dom_sf"/>
</dbReference>
<feature type="active site" evidence="10">
    <location>
        <position position="114"/>
    </location>
</feature>
<keyword evidence="9" id="KW-0325">Glycoprotein</keyword>
<dbReference type="STRING" id="1314781.A0A165F5X8"/>
<feature type="disulfide bond" evidence="11">
    <location>
        <begin position="127"/>
        <end position="132"/>
    </location>
</feature>
<comment type="subcellular location">
    <subcellularLocation>
        <location evidence="1">Vacuole</location>
    </subcellularLocation>
</comment>
<evidence type="ECO:0000256" key="4">
    <source>
        <dbReference type="ARBA" id="ARBA00022670"/>
    </source>
</evidence>
<dbReference type="GO" id="GO:0004190">
    <property type="term" value="F:aspartic-type endopeptidase activity"/>
    <property type="evidence" value="ECO:0007669"/>
    <property type="project" value="UniProtKB-KW"/>
</dbReference>
<sequence length="408" mass="44545">MIVASLVSLLLLSSSGKASLHRAKLSKTNRTELDPEREALHIASKYGAFSGTKRTFRVGPHVVVREDDNLYWTQDGQEVLKGGHKVPLTNYANAQYYTEIQIGTPGQTFKVILDTGSSNLWVPSTKCDSIACLLHAKYDSSASSTYKANGSDIEIAYAGSGNVTGIVSRDTVVIGDMKIPGQDFAEAMKLPGLAYAFGKFDGMLGLAYKSISVNHVTPPFYNMVDKKMVDSPIFSFRLGSSEEDPGEVVFGGIDASHYKGSLTYVPLRRLAFWEVKLQGIKLGDDVVELEDTGAVIDTSTSLIVAPFEIAELINSQIGAKRQWNGQYTVPCEARSTLPDFTMSVRGTEFVLTGMEYILKLGETCISAFTPVNLNVPGGDLWVLGDIFLRKYFTVYDFNKNAVGFAESI</sequence>
<evidence type="ECO:0000256" key="11">
    <source>
        <dbReference type="PIRSR" id="PIRSR601461-2"/>
    </source>
</evidence>
<evidence type="ECO:0000256" key="7">
    <source>
        <dbReference type="ARBA" id="ARBA00022801"/>
    </source>
</evidence>
<comment type="similarity">
    <text evidence="2 12">Belongs to the peptidase A1 family.</text>
</comment>
<evidence type="ECO:0000256" key="1">
    <source>
        <dbReference type="ARBA" id="ARBA00004116"/>
    </source>
</evidence>
<evidence type="ECO:0000256" key="13">
    <source>
        <dbReference type="SAM" id="SignalP"/>
    </source>
</evidence>
<gene>
    <name evidence="15" type="ORF">EXIGLDRAFT_839223</name>
</gene>
<dbReference type="FunFam" id="2.40.70.10:FF:000036">
    <property type="entry name" value="Vacuolar aspartic protease"/>
    <property type="match status" value="1"/>
</dbReference>
<dbReference type="PANTHER" id="PTHR47966:SF51">
    <property type="entry name" value="BETA-SITE APP-CLEAVING ENZYME, ISOFORM A-RELATED"/>
    <property type="match status" value="1"/>
</dbReference>
<dbReference type="InterPro" id="IPR001969">
    <property type="entry name" value="Aspartic_peptidase_AS"/>
</dbReference>
<protein>
    <submittedName>
        <fullName evidence="15">Putative PEP4-aspartyl protease</fullName>
    </submittedName>
</protein>
<keyword evidence="16" id="KW-1185">Reference proteome</keyword>
<evidence type="ECO:0000256" key="8">
    <source>
        <dbReference type="ARBA" id="ARBA00023157"/>
    </source>
</evidence>
<dbReference type="InterPro" id="IPR001461">
    <property type="entry name" value="Aspartic_peptidase_A1"/>
</dbReference>
<proteinExistence type="inferred from homology"/>
<dbReference type="PROSITE" id="PS51767">
    <property type="entry name" value="PEPTIDASE_A1"/>
    <property type="match status" value="1"/>
</dbReference>
<dbReference type="EMBL" id="KV426100">
    <property type="protein sequence ID" value="KZV88434.1"/>
    <property type="molecule type" value="Genomic_DNA"/>
</dbReference>
<evidence type="ECO:0000313" key="16">
    <source>
        <dbReference type="Proteomes" id="UP000077266"/>
    </source>
</evidence>
<dbReference type="Gene3D" id="2.40.70.10">
    <property type="entry name" value="Acid Proteases"/>
    <property type="match status" value="2"/>
</dbReference>
<feature type="active site" evidence="10">
    <location>
        <position position="297"/>
    </location>
</feature>
<dbReference type="OrthoDB" id="771136at2759"/>
<evidence type="ECO:0000259" key="14">
    <source>
        <dbReference type="PROSITE" id="PS51767"/>
    </source>
</evidence>
<organism evidence="15 16">
    <name type="scientific">Exidia glandulosa HHB12029</name>
    <dbReference type="NCBI Taxonomy" id="1314781"/>
    <lineage>
        <taxon>Eukaryota</taxon>
        <taxon>Fungi</taxon>
        <taxon>Dikarya</taxon>
        <taxon>Basidiomycota</taxon>
        <taxon>Agaricomycotina</taxon>
        <taxon>Agaricomycetes</taxon>
        <taxon>Auriculariales</taxon>
        <taxon>Exidiaceae</taxon>
        <taxon>Exidia</taxon>
    </lineage>
</organism>
<keyword evidence="8 11" id="KW-1015">Disulfide bond</keyword>
<reference evidence="15 16" key="1">
    <citation type="journal article" date="2016" name="Mol. Biol. Evol.">
        <title>Comparative Genomics of Early-Diverging Mushroom-Forming Fungi Provides Insights into the Origins of Lignocellulose Decay Capabilities.</title>
        <authorList>
            <person name="Nagy L.G."/>
            <person name="Riley R."/>
            <person name="Tritt A."/>
            <person name="Adam C."/>
            <person name="Daum C."/>
            <person name="Floudas D."/>
            <person name="Sun H."/>
            <person name="Yadav J.S."/>
            <person name="Pangilinan J."/>
            <person name="Larsson K.H."/>
            <person name="Matsuura K."/>
            <person name="Barry K."/>
            <person name="Labutti K."/>
            <person name="Kuo R."/>
            <person name="Ohm R.A."/>
            <person name="Bhattacharya S.S."/>
            <person name="Shirouzu T."/>
            <person name="Yoshinaga Y."/>
            <person name="Martin F.M."/>
            <person name="Grigoriev I.V."/>
            <person name="Hibbett D.S."/>
        </authorList>
    </citation>
    <scope>NUCLEOTIDE SEQUENCE [LARGE SCALE GENOMIC DNA]</scope>
    <source>
        <strain evidence="15 16">HHB12029</strain>
    </source>
</reference>
<keyword evidence="4 12" id="KW-0645">Protease</keyword>
<dbReference type="FunFam" id="2.40.70.10:FF:000002">
    <property type="entry name" value="Vacuolar aspartic proteinase"/>
    <property type="match status" value="1"/>
</dbReference>
<dbReference type="PRINTS" id="PR00792">
    <property type="entry name" value="PEPSIN"/>
</dbReference>
<keyword evidence="5 13" id="KW-0732">Signal</keyword>
<evidence type="ECO:0000256" key="12">
    <source>
        <dbReference type="RuleBase" id="RU000454"/>
    </source>
</evidence>
<dbReference type="Pfam" id="PF00026">
    <property type="entry name" value="Asp"/>
    <property type="match status" value="1"/>
</dbReference>
<feature type="domain" description="Peptidase A1" evidence="14">
    <location>
        <begin position="96"/>
        <end position="405"/>
    </location>
</feature>
<evidence type="ECO:0000256" key="3">
    <source>
        <dbReference type="ARBA" id="ARBA00022554"/>
    </source>
</evidence>
<evidence type="ECO:0000256" key="6">
    <source>
        <dbReference type="ARBA" id="ARBA00022750"/>
    </source>
</evidence>
<dbReference type="PROSITE" id="PS00141">
    <property type="entry name" value="ASP_PROTEASE"/>
    <property type="match status" value="1"/>
</dbReference>
<evidence type="ECO:0000256" key="9">
    <source>
        <dbReference type="ARBA" id="ARBA00023180"/>
    </source>
</evidence>